<dbReference type="InterPro" id="IPR001388">
    <property type="entry name" value="Synaptobrevin-like"/>
</dbReference>
<evidence type="ECO:0000313" key="12">
    <source>
        <dbReference type="EMBL" id="CCA21593.1"/>
    </source>
</evidence>
<accession>F0WJZ1</accession>
<keyword evidence="4" id="KW-0653">Protein transport</keyword>
<dbReference type="PROSITE" id="PS50859">
    <property type="entry name" value="LONGIN"/>
    <property type="match status" value="1"/>
</dbReference>
<keyword evidence="6 9" id="KW-0472">Membrane</keyword>
<evidence type="ECO:0000259" key="10">
    <source>
        <dbReference type="PROSITE" id="PS50859"/>
    </source>
</evidence>
<organism evidence="12">
    <name type="scientific">Albugo laibachii Nc14</name>
    <dbReference type="NCBI Taxonomy" id="890382"/>
    <lineage>
        <taxon>Eukaryota</taxon>
        <taxon>Sar</taxon>
        <taxon>Stramenopiles</taxon>
        <taxon>Oomycota</taxon>
        <taxon>Peronosporomycetes</taxon>
        <taxon>Albuginales</taxon>
        <taxon>Albuginaceae</taxon>
        <taxon>Albugo</taxon>
    </lineage>
</organism>
<dbReference type="AlphaFoldDB" id="F0WJZ1"/>
<dbReference type="PANTHER" id="PTHR21136:SF168">
    <property type="entry name" value="VESICLE-ASSOCIATED MEMBRANE PROTEIN 9"/>
    <property type="match status" value="1"/>
</dbReference>
<evidence type="ECO:0000256" key="5">
    <source>
        <dbReference type="ARBA" id="ARBA00022989"/>
    </source>
</evidence>
<feature type="domain" description="V-SNARE coiled-coil homology" evidence="11">
    <location>
        <begin position="129"/>
        <end position="189"/>
    </location>
</feature>
<dbReference type="SMART" id="SM01270">
    <property type="entry name" value="Longin"/>
    <property type="match status" value="1"/>
</dbReference>
<dbReference type="Pfam" id="PF00957">
    <property type="entry name" value="Synaptobrevin"/>
    <property type="match status" value="1"/>
</dbReference>
<dbReference type="CDD" id="cd14824">
    <property type="entry name" value="Longin"/>
    <property type="match status" value="1"/>
</dbReference>
<feature type="transmembrane region" description="Helical" evidence="9">
    <location>
        <begin position="193"/>
        <end position="217"/>
    </location>
</feature>
<dbReference type="GO" id="GO:0015031">
    <property type="term" value="P:protein transport"/>
    <property type="evidence" value="ECO:0007669"/>
    <property type="project" value="UniProtKB-KW"/>
</dbReference>
<dbReference type="InterPro" id="IPR042855">
    <property type="entry name" value="V_SNARE_CC"/>
</dbReference>
<reference evidence="12" key="2">
    <citation type="submission" date="2011-02" db="EMBL/GenBank/DDBJ databases">
        <authorList>
            <person name="MacLean D."/>
        </authorList>
    </citation>
    <scope>NUCLEOTIDE SEQUENCE</scope>
</reference>
<dbReference type="InterPro" id="IPR010908">
    <property type="entry name" value="Longin_dom"/>
</dbReference>
<dbReference type="InterPro" id="IPR011012">
    <property type="entry name" value="Longin-like_dom_sf"/>
</dbReference>
<name>F0WJZ1_9STRA</name>
<dbReference type="FunFam" id="3.30.450.50:FF:000015">
    <property type="entry name" value="Synaptobrevin 2 isoform 1"/>
    <property type="match status" value="1"/>
</dbReference>
<evidence type="ECO:0000256" key="8">
    <source>
        <dbReference type="PROSITE-ProRule" id="PRU00290"/>
    </source>
</evidence>
<dbReference type="GO" id="GO:0016192">
    <property type="term" value="P:vesicle-mediated transport"/>
    <property type="evidence" value="ECO:0007669"/>
    <property type="project" value="InterPro"/>
</dbReference>
<dbReference type="PRINTS" id="PR00219">
    <property type="entry name" value="SYNAPTOBREVN"/>
</dbReference>
<dbReference type="Gene3D" id="3.30.450.50">
    <property type="entry name" value="Longin domain"/>
    <property type="match status" value="1"/>
</dbReference>
<comment type="subcellular location">
    <subcellularLocation>
        <location evidence="7">Endomembrane system</location>
        <topology evidence="7">Single-pass type IV membrane protein</topology>
    </subcellularLocation>
</comment>
<keyword evidence="5 9" id="KW-1133">Transmembrane helix</keyword>
<protein>
    <submittedName>
        <fullName evidence="12">Vesicleassociated membrane protein putative</fullName>
    </submittedName>
</protein>
<dbReference type="FunFam" id="1.20.5.110:FF:000004">
    <property type="entry name" value="Vesicle-associated membrane protein 7"/>
    <property type="match status" value="1"/>
</dbReference>
<keyword evidence="8" id="KW-0175">Coiled coil</keyword>
<dbReference type="GO" id="GO:0005737">
    <property type="term" value="C:cytoplasm"/>
    <property type="evidence" value="ECO:0007669"/>
    <property type="project" value="UniProtKB-ARBA"/>
</dbReference>
<gene>
    <name evidence="12" type="primary">AlNc14C128G6857</name>
    <name evidence="12" type="ORF">ALNC14_077360</name>
</gene>
<dbReference type="InterPro" id="IPR051097">
    <property type="entry name" value="Synaptobrevin-like_transport"/>
</dbReference>
<dbReference type="HOGENOM" id="CLU_064620_1_1_1"/>
<comment type="similarity">
    <text evidence="1">Belongs to the synaptobrevin family.</text>
</comment>
<dbReference type="CDD" id="cd15843">
    <property type="entry name" value="R-SNARE"/>
    <property type="match status" value="1"/>
</dbReference>
<dbReference type="PROSITE" id="PS50892">
    <property type="entry name" value="V_SNARE"/>
    <property type="match status" value="1"/>
</dbReference>
<evidence type="ECO:0000256" key="6">
    <source>
        <dbReference type="ARBA" id="ARBA00023136"/>
    </source>
</evidence>
<sequence>MSILYTLVARDESVLCEYTEHSGNFQLTSRNILKHFCEQCCEPSAQTVHTEVDYLFYFLKDEGIIFMCMTERNVHTNVAYQFLGEVKAHFFAKYGEGQRKSALAYALAAFSSELHALMKRYDNSIIQSPMSQVRQRMDKVKTIMIDNVKQLMERGEKIDVLVMRTEKLQHEAIKYEKAAKKVKNVYWWKNFRLHIILAFSCCLLIAVMAFSACGMSFSGCEDRLQSRGEHLLKDLDDKYRHHLNSTSP</sequence>
<evidence type="ECO:0000256" key="3">
    <source>
        <dbReference type="ARBA" id="ARBA00022692"/>
    </source>
</evidence>
<proteinExistence type="inferred from homology"/>
<evidence type="ECO:0000256" key="7">
    <source>
        <dbReference type="ARBA" id="ARBA00046280"/>
    </source>
</evidence>
<keyword evidence="2" id="KW-0813">Transport</keyword>
<evidence type="ECO:0000256" key="1">
    <source>
        <dbReference type="ARBA" id="ARBA00008025"/>
    </source>
</evidence>
<keyword evidence="3 9" id="KW-0812">Transmembrane</keyword>
<feature type="domain" description="Longin" evidence="10">
    <location>
        <begin position="7"/>
        <end position="114"/>
    </location>
</feature>
<dbReference type="GO" id="GO:0012505">
    <property type="term" value="C:endomembrane system"/>
    <property type="evidence" value="ECO:0007669"/>
    <property type="project" value="UniProtKB-SubCell"/>
</dbReference>
<dbReference type="SUPFAM" id="SSF58038">
    <property type="entry name" value="SNARE fusion complex"/>
    <property type="match status" value="1"/>
</dbReference>
<dbReference type="Gene3D" id="1.20.5.110">
    <property type="match status" value="1"/>
</dbReference>
<evidence type="ECO:0000256" key="4">
    <source>
        <dbReference type="ARBA" id="ARBA00022927"/>
    </source>
</evidence>
<reference evidence="12" key="1">
    <citation type="journal article" date="2011" name="PLoS Biol.">
        <title>Gene gain and loss during evolution of obligate parasitism in the white rust pathogen of Arabidopsis thaliana.</title>
        <authorList>
            <person name="Kemen E."/>
            <person name="Gardiner A."/>
            <person name="Schultz-Larsen T."/>
            <person name="Kemen A.C."/>
            <person name="Balmuth A.L."/>
            <person name="Robert-Seilaniantz A."/>
            <person name="Bailey K."/>
            <person name="Holub E."/>
            <person name="Studholme D.J."/>
            <person name="Maclean D."/>
            <person name="Jones J.D."/>
        </authorList>
    </citation>
    <scope>NUCLEOTIDE SEQUENCE</scope>
</reference>
<dbReference type="GO" id="GO:0016020">
    <property type="term" value="C:membrane"/>
    <property type="evidence" value="ECO:0007669"/>
    <property type="project" value="InterPro"/>
</dbReference>
<dbReference type="EMBL" id="FR824173">
    <property type="protein sequence ID" value="CCA21593.1"/>
    <property type="molecule type" value="Genomic_DNA"/>
</dbReference>
<evidence type="ECO:0000256" key="2">
    <source>
        <dbReference type="ARBA" id="ARBA00022448"/>
    </source>
</evidence>
<dbReference type="Pfam" id="PF13774">
    <property type="entry name" value="Longin"/>
    <property type="match status" value="1"/>
</dbReference>
<evidence type="ECO:0000259" key="11">
    <source>
        <dbReference type="PROSITE" id="PS50892"/>
    </source>
</evidence>
<dbReference type="SUPFAM" id="SSF64356">
    <property type="entry name" value="SNARE-like"/>
    <property type="match status" value="1"/>
</dbReference>
<dbReference type="PANTHER" id="PTHR21136">
    <property type="entry name" value="SNARE PROTEINS"/>
    <property type="match status" value="1"/>
</dbReference>
<evidence type="ECO:0000256" key="9">
    <source>
        <dbReference type="SAM" id="Phobius"/>
    </source>
</evidence>